<dbReference type="Proteomes" id="UP001231649">
    <property type="component" value="Chromosome 2"/>
</dbReference>
<evidence type="ECO:0000313" key="1">
    <source>
        <dbReference type="EMBL" id="KAJ8736240.1"/>
    </source>
</evidence>
<organism evidence="1 2">
    <name type="scientific">Mythimna loreyi</name>
    <dbReference type="NCBI Taxonomy" id="667449"/>
    <lineage>
        <taxon>Eukaryota</taxon>
        <taxon>Metazoa</taxon>
        <taxon>Ecdysozoa</taxon>
        <taxon>Arthropoda</taxon>
        <taxon>Hexapoda</taxon>
        <taxon>Insecta</taxon>
        <taxon>Pterygota</taxon>
        <taxon>Neoptera</taxon>
        <taxon>Endopterygota</taxon>
        <taxon>Lepidoptera</taxon>
        <taxon>Glossata</taxon>
        <taxon>Ditrysia</taxon>
        <taxon>Noctuoidea</taxon>
        <taxon>Noctuidae</taxon>
        <taxon>Noctuinae</taxon>
        <taxon>Hadenini</taxon>
        <taxon>Mythimna</taxon>
    </lineage>
</organism>
<comment type="caution">
    <text evidence="1">The sequence shown here is derived from an EMBL/GenBank/DDBJ whole genome shotgun (WGS) entry which is preliminary data.</text>
</comment>
<sequence length="728" mass="80953">MYRIVLLVFLLNCFQIYHVYTANLPGPLVYVVTPSPRPPQTDMGRSAPFYYHKWMSRMDTPRNATPVTTTERTKTPDLIFAEFESNSNNMKSIRKILEKERIQPSTTSTTTTTSRPIYVPDDETNDESNYGLPAPTTEKPVKTDMTDYFALYNNLYNSGPVYVPSAPSSDAPPPSTSTLSTTVTTTHAPMNNIENIWHIIDSEKHDQYPGTWQEELVSSEQNSNDVQNKDNVQSDDIGPNEDKTQEDAGIDDNFALPGFGTNPGNGGENESRAIRTEPNIRFPYIDLKPFQMKKSQFNSFSDSKKGNNMFNLDSFTEIKNPVRGEVQDPAVPMRQPIDRYNPAQPYLPQPPYGGKSKQSAGPPQPAPPPSGPPPRPVNAIASLVPPPPPPAPKLTADDFPTPSSYESFPPYAPAAPAPRPVPSYQSPVDSGPGSPPSGSDDDDTPTDIGYRYKQPSAPAPPSLPFVPTIAPPSKPFMGYSYNKPPMAQDDDDSPPMMGSKPDFQGYHYSKPAPPPSPPQEQAPSYGHHDEPPPSYQPESDYPDLIFDKPHGHMGDVKGGDATRGNDMGMVPPPPPADDMKPDAHGGPMDDHGFPNDFPGDFKFHHDFDEHDHDHYHYHHPTTTTTTTEMPRVNRYSYYYLGKKLYYLPLYFSVYFIVYVGALIIKAVLRHKITYPNSWRPNTTTAGFFSKRSIESHLSNENLHEITGRVTRAIATAAEKYVSDKSKQQ</sequence>
<dbReference type="EMBL" id="CM056778">
    <property type="protein sequence ID" value="KAJ8736240.1"/>
    <property type="molecule type" value="Genomic_DNA"/>
</dbReference>
<protein>
    <submittedName>
        <fullName evidence="1">Uncharacterized protein</fullName>
    </submittedName>
</protein>
<gene>
    <name evidence="1" type="ORF">PYW08_006896</name>
</gene>
<evidence type="ECO:0000313" key="2">
    <source>
        <dbReference type="Proteomes" id="UP001231649"/>
    </source>
</evidence>
<reference evidence="1" key="1">
    <citation type="submission" date="2023-03" db="EMBL/GenBank/DDBJ databases">
        <title>Chromosome-level genomes of two armyworms, Mythimna separata and Mythimna loreyi, provide insights into the biosynthesis and reception of sex pheromones.</title>
        <authorList>
            <person name="Zhao H."/>
        </authorList>
    </citation>
    <scope>NUCLEOTIDE SEQUENCE</scope>
    <source>
        <strain evidence="1">BeijingLab</strain>
    </source>
</reference>
<accession>A0ACC2R8W0</accession>
<proteinExistence type="predicted"/>
<name>A0ACC2R8W0_9NEOP</name>
<keyword evidence="2" id="KW-1185">Reference proteome</keyword>